<dbReference type="RefSeq" id="WP_349640032.1">
    <property type="nucleotide sequence ID" value="NZ_CP090958.1"/>
</dbReference>
<dbReference type="Proteomes" id="UP001209083">
    <property type="component" value="Chromosome"/>
</dbReference>
<dbReference type="EMBL" id="CP090958">
    <property type="protein sequence ID" value="WGW13217.1"/>
    <property type="molecule type" value="Genomic_DNA"/>
</dbReference>
<evidence type="ECO:0000256" key="1">
    <source>
        <dbReference type="PIRNR" id="PIRNR006221"/>
    </source>
</evidence>
<evidence type="ECO:0000256" key="2">
    <source>
        <dbReference type="SAM" id="MobiDB-lite"/>
    </source>
</evidence>
<dbReference type="Gene3D" id="1.20.1270.240">
    <property type="match status" value="1"/>
</dbReference>
<keyword evidence="3" id="KW-1133">Transmembrane helix</keyword>
<feature type="region of interest" description="Disordered" evidence="2">
    <location>
        <begin position="109"/>
        <end position="134"/>
    </location>
</feature>
<gene>
    <name evidence="4" type="ORF">LWF01_05470</name>
</gene>
<evidence type="ECO:0000313" key="5">
    <source>
        <dbReference type="Proteomes" id="UP001209083"/>
    </source>
</evidence>
<name>A0ABY8QW02_9MICO</name>
<dbReference type="Pfam" id="PF03881">
    <property type="entry name" value="Fructosamin_kin"/>
    <property type="match status" value="1"/>
</dbReference>
<organism evidence="4 5">
    <name type="scientific">Saxibacter everestensis</name>
    <dbReference type="NCBI Taxonomy" id="2909229"/>
    <lineage>
        <taxon>Bacteria</taxon>
        <taxon>Bacillati</taxon>
        <taxon>Actinomycetota</taxon>
        <taxon>Actinomycetes</taxon>
        <taxon>Micrococcales</taxon>
        <taxon>Brevibacteriaceae</taxon>
        <taxon>Saxibacter</taxon>
    </lineage>
</organism>
<dbReference type="InterPro" id="IPR011009">
    <property type="entry name" value="Kinase-like_dom_sf"/>
</dbReference>
<dbReference type="PANTHER" id="PTHR12149:SF8">
    <property type="entry name" value="PROTEIN-RIBULOSAMINE 3-KINASE"/>
    <property type="match status" value="1"/>
</dbReference>
<accession>A0ABY8QW02</accession>
<keyword evidence="5" id="KW-1185">Reference proteome</keyword>
<comment type="similarity">
    <text evidence="1">Belongs to the fructosamine kinase family.</text>
</comment>
<keyword evidence="3" id="KW-0472">Membrane</keyword>
<keyword evidence="1 4" id="KW-0418">Kinase</keyword>
<evidence type="ECO:0000313" key="4">
    <source>
        <dbReference type="EMBL" id="WGW13217.1"/>
    </source>
</evidence>
<dbReference type="PIRSF" id="PIRSF006221">
    <property type="entry name" value="Ketosamine-3-kinase"/>
    <property type="match status" value="1"/>
</dbReference>
<protein>
    <submittedName>
        <fullName evidence="4">Fructosamine kinase family protein</fullName>
    </submittedName>
</protein>
<evidence type="ECO:0000256" key="3">
    <source>
        <dbReference type="SAM" id="Phobius"/>
    </source>
</evidence>
<keyword evidence="1" id="KW-0808">Transferase</keyword>
<proteinExistence type="inferred from homology"/>
<dbReference type="SUPFAM" id="SSF56112">
    <property type="entry name" value="Protein kinase-like (PK-like)"/>
    <property type="match status" value="1"/>
</dbReference>
<reference evidence="4 5" key="1">
    <citation type="submission" date="2023-05" db="EMBL/GenBank/DDBJ databases">
        <title>Lithophilousrod everest ZFBP1038 complete genpme.</title>
        <authorList>
            <person name="Tian M."/>
        </authorList>
    </citation>
    <scope>NUCLEOTIDE SEQUENCE [LARGE SCALE GENOMIC DNA]</scope>
    <source>
        <strain evidence="4 5">ZFBP1038</strain>
    </source>
</reference>
<dbReference type="PANTHER" id="PTHR12149">
    <property type="entry name" value="FRUCTOSAMINE 3 KINASE-RELATED PROTEIN"/>
    <property type="match status" value="1"/>
</dbReference>
<dbReference type="GO" id="GO:0016301">
    <property type="term" value="F:kinase activity"/>
    <property type="evidence" value="ECO:0007669"/>
    <property type="project" value="UniProtKB-KW"/>
</dbReference>
<keyword evidence="3" id="KW-0812">Transmembrane</keyword>
<dbReference type="InterPro" id="IPR016477">
    <property type="entry name" value="Fructo-/Ketosamine-3-kinase"/>
</dbReference>
<sequence length="287" mass="30437">MPASEIYRKRYPPGSERVLDWEVAALRWLAAAEGGAAVVPVLTVGDGELCLERLHSVAPSAQAAAAFGERLAATHDAGAPGFGAAPEGWHGDGYFGPLGDALPMPLVDGSAASATDQAGSGAGQAASATDQAGSVAGQPGWGRFYADYRLQPLIDTAAERGSLDADEARHFEPVLRRLRDGEFDDGDRPARLHGDLWAGNLLWTDAGAVLIDPAAHGGHRESDLAMLHLFGAPFLDRITASYSLVFPLKPGWRERIALHQLFPLLAHVILFGGGYLAQTLDAARRYR</sequence>
<feature type="transmembrane region" description="Helical" evidence="3">
    <location>
        <begin position="256"/>
        <end position="277"/>
    </location>
</feature>
<dbReference type="Gene3D" id="1.10.510.10">
    <property type="entry name" value="Transferase(Phosphotransferase) domain 1"/>
    <property type="match status" value="1"/>
</dbReference>